<dbReference type="EMBL" id="JAHRHJ020000005">
    <property type="protein sequence ID" value="KAH9313488.1"/>
    <property type="molecule type" value="Genomic_DNA"/>
</dbReference>
<keyword evidence="3" id="KW-1185">Reference proteome</keyword>
<protein>
    <submittedName>
        <fullName evidence="2">Uncharacterized protein</fullName>
    </submittedName>
</protein>
<comment type="caution">
    <text evidence="2">The sequence shown here is derived from an EMBL/GenBank/DDBJ whole genome shotgun (WGS) entry which is preliminary data.</text>
</comment>
<proteinExistence type="predicted"/>
<feature type="region of interest" description="Disordered" evidence="1">
    <location>
        <begin position="1"/>
        <end position="32"/>
    </location>
</feature>
<gene>
    <name evidence="2" type="ORF">KI387_022115</name>
</gene>
<evidence type="ECO:0000256" key="1">
    <source>
        <dbReference type="SAM" id="MobiDB-lite"/>
    </source>
</evidence>
<accession>A0AA38L3T9</accession>
<sequence length="53" mass="5658">GVPKGVGLNDVKNEFGVPKGAQGKRLQQTKEVRHEGATVHYVTGGEYAPLARL</sequence>
<dbReference type="Proteomes" id="UP000824469">
    <property type="component" value="Unassembled WGS sequence"/>
</dbReference>
<feature type="non-terminal residue" evidence="2">
    <location>
        <position position="1"/>
    </location>
</feature>
<dbReference type="AlphaFoldDB" id="A0AA38L3T9"/>
<reference evidence="2 3" key="1">
    <citation type="journal article" date="2021" name="Nat. Plants">
        <title>The Taxus genome provides insights into paclitaxel biosynthesis.</title>
        <authorList>
            <person name="Xiong X."/>
            <person name="Gou J."/>
            <person name="Liao Q."/>
            <person name="Li Y."/>
            <person name="Zhou Q."/>
            <person name="Bi G."/>
            <person name="Li C."/>
            <person name="Du R."/>
            <person name="Wang X."/>
            <person name="Sun T."/>
            <person name="Guo L."/>
            <person name="Liang H."/>
            <person name="Lu P."/>
            <person name="Wu Y."/>
            <person name="Zhang Z."/>
            <person name="Ro D.K."/>
            <person name="Shang Y."/>
            <person name="Huang S."/>
            <person name="Yan J."/>
        </authorList>
    </citation>
    <scope>NUCLEOTIDE SEQUENCE [LARGE SCALE GENOMIC DNA]</scope>
    <source>
        <strain evidence="2">Ta-2019</strain>
    </source>
</reference>
<evidence type="ECO:0000313" key="3">
    <source>
        <dbReference type="Proteomes" id="UP000824469"/>
    </source>
</evidence>
<feature type="non-terminal residue" evidence="2">
    <location>
        <position position="53"/>
    </location>
</feature>
<evidence type="ECO:0000313" key="2">
    <source>
        <dbReference type="EMBL" id="KAH9313488.1"/>
    </source>
</evidence>
<organism evidence="2 3">
    <name type="scientific">Taxus chinensis</name>
    <name type="common">Chinese yew</name>
    <name type="synonym">Taxus wallichiana var. chinensis</name>
    <dbReference type="NCBI Taxonomy" id="29808"/>
    <lineage>
        <taxon>Eukaryota</taxon>
        <taxon>Viridiplantae</taxon>
        <taxon>Streptophyta</taxon>
        <taxon>Embryophyta</taxon>
        <taxon>Tracheophyta</taxon>
        <taxon>Spermatophyta</taxon>
        <taxon>Pinopsida</taxon>
        <taxon>Pinidae</taxon>
        <taxon>Conifers II</taxon>
        <taxon>Cupressales</taxon>
        <taxon>Taxaceae</taxon>
        <taxon>Taxus</taxon>
    </lineage>
</organism>
<name>A0AA38L3T9_TAXCH</name>